<evidence type="ECO:0000313" key="3">
    <source>
        <dbReference type="Proteomes" id="UP001043456"/>
    </source>
</evidence>
<dbReference type="RefSeq" id="XP_043157811.1">
    <property type="nucleotide sequence ID" value="XM_043301876.1"/>
</dbReference>
<keyword evidence="3" id="KW-1185">Reference proteome</keyword>
<feature type="region of interest" description="Disordered" evidence="1">
    <location>
        <begin position="21"/>
        <end position="46"/>
    </location>
</feature>
<accession>A0A9P3BA67</accession>
<dbReference type="GeneID" id="67004578"/>
<evidence type="ECO:0000313" key="2">
    <source>
        <dbReference type="EMBL" id="GIJ87065.1"/>
    </source>
</evidence>
<dbReference type="Pfam" id="PF14022">
    <property type="entry name" value="DUF4238"/>
    <property type="match status" value="1"/>
</dbReference>
<reference evidence="2 3" key="1">
    <citation type="submission" date="2018-10" db="EMBL/GenBank/DDBJ databases">
        <title>Pan-genome distribution and transcriptional activeness of fungal secondary metabolism genes in Aspergillus section Fumigati.</title>
        <authorList>
            <person name="Takahashi H."/>
            <person name="Umemura M."/>
            <person name="Ninomiya A."/>
            <person name="Kusuya Y."/>
            <person name="Urayama S."/>
            <person name="Shimizu M."/>
            <person name="Watanabe A."/>
            <person name="Kamei K."/>
            <person name="Yaguchi T."/>
            <person name="Hagiwara D."/>
        </authorList>
    </citation>
    <scope>NUCLEOTIDE SEQUENCE [LARGE SCALE GENOMIC DNA]</scope>
    <source>
        <strain evidence="2 3">IFM 55266</strain>
    </source>
</reference>
<name>A0A9P3BA67_9EURO</name>
<organism evidence="2 3">
    <name type="scientific">Aspergillus pseudoviridinutans</name>
    <dbReference type="NCBI Taxonomy" id="1517512"/>
    <lineage>
        <taxon>Eukaryota</taxon>
        <taxon>Fungi</taxon>
        <taxon>Dikarya</taxon>
        <taxon>Ascomycota</taxon>
        <taxon>Pezizomycotina</taxon>
        <taxon>Eurotiomycetes</taxon>
        <taxon>Eurotiomycetidae</taxon>
        <taxon>Eurotiales</taxon>
        <taxon>Aspergillaceae</taxon>
        <taxon>Aspergillus</taxon>
        <taxon>Aspergillus subgen. Fumigati</taxon>
    </lineage>
</organism>
<sequence>MKTSQQRHHFVPRFVLKQFRPKDQPPAGPVIAYSSNNHGERPKSRKSRDFLVNKVDLEGSILKRSILTQRPVSTEFALVDMYRDPGFDQDPYHLEKKLSDLESQASDIIRRAFSQFAQGLILELKRIEVDRLRKFLFLMKYRNSGMFDRYNHDHINDYKADDRERMSNYMRLRGFLKPRDVWFDNLREFLDLEMDPVKTWTKTLKTRIYPDDAMMMILHLTHSFIAFCEPMSSDDEFLLTENAYCIFEGPSTETVNPLTQESQYIYNEYHNFAPLSPRLMIVLRSHLLRSQDQENDAARYVLDTLLEAVRSQHLYPDQAGSILQDLPIRKCKTVYIQPHITSTASLHANDRFHFKCFKLSSSHMTIINNLLLEEAYNTSSIVYHSQASLRTSIERYLEDETLGMKNSLSDPFDERRLYLTTLENVVRHLGGSTVCRIHHLHPGLQSSQMHMSLFVAARIAIELLQSEEAKSFIPQVYSLLKPGATRKTFWNDVHQASLMLLLRIKVDVILNNSCLSNEDKSFVRLSSQAFFMEFPVERLWLYFKIARNMSRFDLDDFNKQIADLELDGVEDKFAKFFAYFPEKREYLVPKMYLQAMN</sequence>
<comment type="caution">
    <text evidence="2">The sequence shown here is derived from an EMBL/GenBank/DDBJ whole genome shotgun (WGS) entry which is preliminary data.</text>
</comment>
<dbReference type="OrthoDB" id="5340163at2759"/>
<evidence type="ECO:0008006" key="4">
    <source>
        <dbReference type="Google" id="ProtNLM"/>
    </source>
</evidence>
<dbReference type="EMBL" id="BHVY01000004">
    <property type="protein sequence ID" value="GIJ87065.1"/>
    <property type="molecule type" value="Genomic_DNA"/>
</dbReference>
<gene>
    <name evidence="2" type="ORF">Asppvi_005967</name>
</gene>
<proteinExistence type="predicted"/>
<dbReference type="AlphaFoldDB" id="A0A9P3BA67"/>
<evidence type="ECO:0000256" key="1">
    <source>
        <dbReference type="SAM" id="MobiDB-lite"/>
    </source>
</evidence>
<dbReference type="InterPro" id="IPR025332">
    <property type="entry name" value="DUF4238"/>
</dbReference>
<protein>
    <recommendedName>
        <fullName evidence="4">DUF4238 domain-containing protein</fullName>
    </recommendedName>
</protein>
<dbReference type="Proteomes" id="UP001043456">
    <property type="component" value="Unassembled WGS sequence"/>
</dbReference>